<dbReference type="InterPro" id="IPR003593">
    <property type="entry name" value="AAA+_ATPase"/>
</dbReference>
<feature type="transmembrane region" description="Helical" evidence="8">
    <location>
        <begin position="540"/>
        <end position="564"/>
    </location>
</feature>
<keyword evidence="6 8" id="KW-1133">Transmembrane helix</keyword>
<feature type="transmembrane region" description="Helical" evidence="8">
    <location>
        <begin position="660"/>
        <end position="680"/>
    </location>
</feature>
<dbReference type="Proteomes" id="UP000290189">
    <property type="component" value="Unassembled WGS sequence"/>
</dbReference>
<evidence type="ECO:0000259" key="9">
    <source>
        <dbReference type="PROSITE" id="PS50893"/>
    </source>
</evidence>
<evidence type="ECO:0000256" key="8">
    <source>
        <dbReference type="SAM" id="Phobius"/>
    </source>
</evidence>
<keyword evidence="3 8" id="KW-0812">Transmembrane</keyword>
<dbReference type="GO" id="GO:0016887">
    <property type="term" value="F:ATP hydrolysis activity"/>
    <property type="evidence" value="ECO:0007669"/>
    <property type="project" value="InterPro"/>
</dbReference>
<evidence type="ECO:0000313" key="11">
    <source>
        <dbReference type="Proteomes" id="UP000290189"/>
    </source>
</evidence>
<feature type="domain" description="ABC transporter" evidence="9">
    <location>
        <begin position="97"/>
        <end position="341"/>
    </location>
</feature>
<dbReference type="InterPro" id="IPR017871">
    <property type="entry name" value="ABC_transporter-like_CS"/>
</dbReference>
<gene>
    <name evidence="10" type="ORF">PLBR_LOCUS5077</name>
</gene>
<dbReference type="PANTHER" id="PTHR48041">
    <property type="entry name" value="ABC TRANSPORTER G FAMILY MEMBER 28"/>
    <property type="match status" value="1"/>
</dbReference>
<dbReference type="GO" id="GO:0140359">
    <property type="term" value="F:ABC-type transporter activity"/>
    <property type="evidence" value="ECO:0007669"/>
    <property type="project" value="InterPro"/>
</dbReference>
<reference evidence="10 11" key="1">
    <citation type="submission" date="2018-03" db="EMBL/GenBank/DDBJ databases">
        <authorList>
            <person name="Fogelqvist J."/>
        </authorList>
    </citation>
    <scope>NUCLEOTIDE SEQUENCE [LARGE SCALE GENOMIC DNA]</scope>
</reference>
<evidence type="ECO:0000256" key="1">
    <source>
        <dbReference type="ARBA" id="ARBA00004141"/>
    </source>
</evidence>
<protein>
    <recommendedName>
        <fullName evidence="9">ABC transporter domain-containing protein</fullName>
    </recommendedName>
</protein>
<comment type="subcellular location">
    <subcellularLocation>
        <location evidence="1">Membrane</location>
        <topology evidence="1">Multi-pass membrane protein</topology>
    </subcellularLocation>
</comment>
<dbReference type="Gene3D" id="3.40.50.300">
    <property type="entry name" value="P-loop containing nucleotide triphosphate hydrolases"/>
    <property type="match status" value="1"/>
</dbReference>
<evidence type="ECO:0000256" key="5">
    <source>
        <dbReference type="ARBA" id="ARBA00022840"/>
    </source>
</evidence>
<keyword evidence="5" id="KW-0067">ATP-binding</keyword>
<accession>A0A3P3YCK7</accession>
<dbReference type="SUPFAM" id="SSF52540">
    <property type="entry name" value="P-loop containing nucleoside triphosphate hydrolases"/>
    <property type="match status" value="1"/>
</dbReference>
<evidence type="ECO:0000313" key="10">
    <source>
        <dbReference type="EMBL" id="SPQ97862.1"/>
    </source>
</evidence>
<dbReference type="Pfam" id="PF01061">
    <property type="entry name" value="ABC2_membrane"/>
    <property type="match status" value="1"/>
</dbReference>
<evidence type="ECO:0000256" key="6">
    <source>
        <dbReference type="ARBA" id="ARBA00022989"/>
    </source>
</evidence>
<keyword evidence="10" id="KW-0496">Mitochondrion</keyword>
<dbReference type="GO" id="GO:0005524">
    <property type="term" value="F:ATP binding"/>
    <property type="evidence" value="ECO:0007669"/>
    <property type="project" value="UniProtKB-KW"/>
</dbReference>
<dbReference type="InterPro" id="IPR013525">
    <property type="entry name" value="ABC2_TM"/>
</dbReference>
<keyword evidence="7 8" id="KW-0472">Membrane</keyword>
<dbReference type="PROSITE" id="PS50893">
    <property type="entry name" value="ABC_TRANSPORTER_2"/>
    <property type="match status" value="1"/>
</dbReference>
<dbReference type="SMART" id="SM00382">
    <property type="entry name" value="AAA"/>
    <property type="match status" value="1"/>
</dbReference>
<dbReference type="Pfam" id="PF00005">
    <property type="entry name" value="ABC_tran"/>
    <property type="match status" value="1"/>
</dbReference>
<dbReference type="AlphaFoldDB" id="A0A3P3YCK7"/>
<dbReference type="InterPro" id="IPR003439">
    <property type="entry name" value="ABC_transporter-like_ATP-bd"/>
</dbReference>
<geneLocation type="mitochondrion" evidence="10"/>
<feature type="transmembrane region" description="Helical" evidence="8">
    <location>
        <begin position="429"/>
        <end position="452"/>
    </location>
</feature>
<evidence type="ECO:0000256" key="3">
    <source>
        <dbReference type="ARBA" id="ARBA00022692"/>
    </source>
</evidence>
<dbReference type="GO" id="GO:0016020">
    <property type="term" value="C:membrane"/>
    <property type="evidence" value="ECO:0007669"/>
    <property type="project" value="UniProtKB-SubCell"/>
</dbReference>
<dbReference type="PROSITE" id="PS00211">
    <property type="entry name" value="ABC_TRANSPORTER_1"/>
    <property type="match status" value="1"/>
</dbReference>
<evidence type="ECO:0000256" key="2">
    <source>
        <dbReference type="ARBA" id="ARBA00022448"/>
    </source>
</evidence>
<feature type="transmembrane region" description="Helical" evidence="8">
    <location>
        <begin position="571"/>
        <end position="593"/>
    </location>
</feature>
<feature type="transmembrane region" description="Helical" evidence="8">
    <location>
        <begin position="508"/>
        <end position="534"/>
    </location>
</feature>
<feature type="transmembrane region" description="Helical" evidence="8">
    <location>
        <begin position="464"/>
        <end position="487"/>
    </location>
</feature>
<organism evidence="10 11">
    <name type="scientific">Plasmodiophora brassicae</name>
    <name type="common">Clubroot disease agent</name>
    <dbReference type="NCBI Taxonomy" id="37360"/>
    <lineage>
        <taxon>Eukaryota</taxon>
        <taxon>Sar</taxon>
        <taxon>Rhizaria</taxon>
        <taxon>Endomyxa</taxon>
        <taxon>Phytomyxea</taxon>
        <taxon>Plasmodiophorida</taxon>
        <taxon>Plasmodiophoridae</taxon>
        <taxon>Plasmodiophora</taxon>
    </lineage>
</organism>
<sequence>MEVEMHDATEARAPDDVALGDDSIQRHIEVQDLLEKAVMEDVALNDNVVVEPEVEVAAMEDVALVGDVVQQPGALETVVTDDVVLESGVQQPAGIRLSWSGLRYTIIDGGDPRDLLDGLQGEVNPGEICAILGSSGAGKTTMLNVLAGRIASGDVSGKVLANGKPRDPQRWRRIASFVEQDDVLFQNLTVRETLLYAAQLRLPSTMAQSEKEARVDAIIEGLGLSACAKTYIGSADKRGISGGERKRVCIGCELVTDPDLLFLDEPTSGLDAFTASSVVETLRALAKAQRKTILTTIHQPRTEILYMFDRVILLALGRCVFSGSIQEGVEYFAAQGFPCPPLTNPSDHFIDTITVDFRSPERRISSLERICTLHDAWVAATAHDVAKVFETADDEPEADALQPASYCNSFAKELGILTRRAMLNVSRDLASIKAIVLKTCIFIVLFGALYFRMPNDAAGGINRIGLLFLVAVHTTMTTMIPIISSFPPIKTIIKRELASGAYRSWSGFLAQTIASLVLPISSTFLFALTVYWIVGLQATLAKYATFVLFLCVHSAVACMIGVSISGVAPNAFVGQIAGSIFVLISLIFGGQVVDLPSVTPYVRWIKWLSTVHYAYVGISQNEFNGLKIDCQRSSKQLCLPEGEMVIEEFSLNDVSLYWNLPANIALGTGALLIGAIAFHYKTRPVMKLSSTPEPEIVLESVSE</sequence>
<dbReference type="InterPro" id="IPR043926">
    <property type="entry name" value="ABCG_dom"/>
</dbReference>
<evidence type="ECO:0000256" key="4">
    <source>
        <dbReference type="ARBA" id="ARBA00022741"/>
    </source>
</evidence>
<proteinExistence type="predicted"/>
<dbReference type="InterPro" id="IPR050352">
    <property type="entry name" value="ABCG_transporters"/>
</dbReference>
<keyword evidence="2" id="KW-0813">Transport</keyword>
<keyword evidence="4" id="KW-0547">Nucleotide-binding</keyword>
<dbReference type="EMBL" id="OVEO01000008">
    <property type="protein sequence ID" value="SPQ97862.1"/>
    <property type="molecule type" value="Genomic_DNA"/>
</dbReference>
<dbReference type="Pfam" id="PF19055">
    <property type="entry name" value="ABC2_membrane_7"/>
    <property type="match status" value="1"/>
</dbReference>
<dbReference type="PANTHER" id="PTHR48041:SF122">
    <property type="entry name" value="ABC TRANSPORTER DOMAIN-CONTAINING PROTEIN"/>
    <property type="match status" value="1"/>
</dbReference>
<dbReference type="CDD" id="cd03213">
    <property type="entry name" value="ABCG_EPDR"/>
    <property type="match status" value="1"/>
</dbReference>
<name>A0A3P3YCK7_PLABS</name>
<dbReference type="InterPro" id="IPR027417">
    <property type="entry name" value="P-loop_NTPase"/>
</dbReference>
<evidence type="ECO:0000256" key="7">
    <source>
        <dbReference type="ARBA" id="ARBA00023136"/>
    </source>
</evidence>